<proteinExistence type="predicted"/>
<dbReference type="EMBL" id="CAKOGP040001947">
    <property type="protein sequence ID" value="CAJ1957516.1"/>
    <property type="molecule type" value="Genomic_DNA"/>
</dbReference>
<gene>
    <name evidence="2" type="ORF">CYCCA115_LOCUS16750</name>
</gene>
<keyword evidence="1" id="KW-0472">Membrane</keyword>
<keyword evidence="1" id="KW-0812">Transmembrane</keyword>
<evidence type="ECO:0000313" key="3">
    <source>
        <dbReference type="Proteomes" id="UP001295423"/>
    </source>
</evidence>
<dbReference type="Proteomes" id="UP001295423">
    <property type="component" value="Unassembled WGS sequence"/>
</dbReference>
<reference evidence="2" key="1">
    <citation type="submission" date="2023-08" db="EMBL/GenBank/DDBJ databases">
        <authorList>
            <person name="Audoor S."/>
            <person name="Bilcke G."/>
        </authorList>
    </citation>
    <scope>NUCLEOTIDE SEQUENCE</scope>
</reference>
<keyword evidence="3" id="KW-1185">Reference proteome</keyword>
<feature type="transmembrane region" description="Helical" evidence="1">
    <location>
        <begin position="12"/>
        <end position="31"/>
    </location>
</feature>
<evidence type="ECO:0000313" key="2">
    <source>
        <dbReference type="EMBL" id="CAJ1957516.1"/>
    </source>
</evidence>
<accession>A0AAD2PVU9</accession>
<evidence type="ECO:0000256" key="1">
    <source>
        <dbReference type="SAM" id="Phobius"/>
    </source>
</evidence>
<dbReference type="AlphaFoldDB" id="A0AAD2PVU9"/>
<keyword evidence="1" id="KW-1133">Transmembrane helix</keyword>
<sequence>MRKQSFITVRWWWILVCLLLFPLEMYLLDFIEEGAAITLIEPPPPSSTSSSPLREPTNKLDNTHTYSSSCFQELQKLDNQEVQWEFEDPKAKCSKLKWKHGIIDPSNSNSSATCSIPPFDPRTFVQVFEGRTLVFVGDSLSSMYCMNLQDILAGAGLNANELPRDAYHRTDPFRRRISFGCQEFQNGILICCGWIAFSNSKMERKLSNQDLFSDENNNGILMNVMEPSDLVIWNAGVHHTRSFQGTTNDLIPMLQNIFSSYSKQKKSKKHSLPSLWWKESYAQHFETGHWESRKQRECHDISMLPMENETGIYNQVTEPLVQQFHIPVMRVYKASVPLYMAHNKSRDCTHYCTGDRGPMDHDNALLLALIQNAIREKVLPPITTTRTLDSKYDLQKRWLLLMSHPTMSLMSKLTVCAHPNHSERKHYWDTKKDGRMPQAMRNCLPTDDDYTFFSAEGYF</sequence>
<comment type="caution">
    <text evidence="2">The sequence shown here is derived from an EMBL/GenBank/DDBJ whole genome shotgun (WGS) entry which is preliminary data.</text>
</comment>
<name>A0AAD2PVU9_9STRA</name>
<protein>
    <submittedName>
        <fullName evidence="2">Uncharacterized protein</fullName>
    </submittedName>
</protein>
<organism evidence="2 3">
    <name type="scientific">Cylindrotheca closterium</name>
    <dbReference type="NCBI Taxonomy" id="2856"/>
    <lineage>
        <taxon>Eukaryota</taxon>
        <taxon>Sar</taxon>
        <taxon>Stramenopiles</taxon>
        <taxon>Ochrophyta</taxon>
        <taxon>Bacillariophyta</taxon>
        <taxon>Bacillariophyceae</taxon>
        <taxon>Bacillariophycidae</taxon>
        <taxon>Bacillariales</taxon>
        <taxon>Bacillariaceae</taxon>
        <taxon>Cylindrotheca</taxon>
    </lineage>
</organism>